<dbReference type="UniPathway" id="UPA00085"/>
<dbReference type="Gene3D" id="3.40.718.10">
    <property type="entry name" value="Isopropylmalate Dehydrogenase"/>
    <property type="match status" value="1"/>
</dbReference>
<comment type="caution">
    <text evidence="11">The sequence shown here is derived from an EMBL/GenBank/DDBJ whole genome shotgun (WGS) entry which is preliminary data.</text>
</comment>
<dbReference type="HAMAP" id="MF_00019">
    <property type="entry name" value="PlsX"/>
    <property type="match status" value="1"/>
</dbReference>
<evidence type="ECO:0000256" key="7">
    <source>
        <dbReference type="ARBA" id="ARBA00023264"/>
    </source>
</evidence>
<dbReference type="GO" id="GO:0005737">
    <property type="term" value="C:cytoplasm"/>
    <property type="evidence" value="ECO:0007669"/>
    <property type="project" value="UniProtKB-SubCell"/>
</dbReference>
<keyword evidence="3 10" id="KW-0444">Lipid biosynthesis</keyword>
<comment type="function">
    <text evidence="10">Catalyzes the reversible formation of acyl-phosphate (acyl-PO(4)) from acyl-[acyl-carrier-protein] (acyl-ACP). This enzyme utilizes acyl-ACP as fatty acyl donor, but not acyl-CoA.</text>
</comment>
<name>A0A1L8CJW1_9PROT</name>
<dbReference type="STRING" id="1921010.MMIC_P0110"/>
<dbReference type="PIRSF" id="PIRSF002465">
    <property type="entry name" value="Phsphlp_syn_PlsX"/>
    <property type="match status" value="1"/>
</dbReference>
<evidence type="ECO:0000256" key="10">
    <source>
        <dbReference type="HAMAP-Rule" id="MF_00019"/>
    </source>
</evidence>
<dbReference type="SUPFAM" id="SSF53659">
    <property type="entry name" value="Isocitrate/Isopropylmalate dehydrogenase-like"/>
    <property type="match status" value="1"/>
</dbReference>
<keyword evidence="4 10" id="KW-0808">Transferase</keyword>
<keyword evidence="11" id="KW-0012">Acyltransferase</keyword>
<comment type="catalytic activity">
    <reaction evidence="1 10">
        <text>a fatty acyl-[ACP] + phosphate = an acyl phosphate + holo-[ACP]</text>
        <dbReference type="Rhea" id="RHEA:42292"/>
        <dbReference type="Rhea" id="RHEA-COMP:9685"/>
        <dbReference type="Rhea" id="RHEA-COMP:14125"/>
        <dbReference type="ChEBI" id="CHEBI:43474"/>
        <dbReference type="ChEBI" id="CHEBI:59918"/>
        <dbReference type="ChEBI" id="CHEBI:64479"/>
        <dbReference type="ChEBI" id="CHEBI:138651"/>
        <dbReference type="EC" id="2.3.1.274"/>
    </reaction>
</comment>
<evidence type="ECO:0000256" key="5">
    <source>
        <dbReference type="ARBA" id="ARBA00023098"/>
    </source>
</evidence>
<evidence type="ECO:0000256" key="6">
    <source>
        <dbReference type="ARBA" id="ARBA00023209"/>
    </source>
</evidence>
<keyword evidence="12" id="KW-1185">Reference proteome</keyword>
<dbReference type="Pfam" id="PF02504">
    <property type="entry name" value="FA_synthesis"/>
    <property type="match status" value="1"/>
</dbReference>
<dbReference type="GO" id="GO:0043811">
    <property type="term" value="F:phosphate:acyl-[acyl carrier protein] acyltransferase activity"/>
    <property type="evidence" value="ECO:0007669"/>
    <property type="project" value="UniProtKB-UniRule"/>
</dbReference>
<comment type="similarity">
    <text evidence="10">Belongs to the PlsX family.</text>
</comment>
<sequence length="354" mass="37471">MKSSTGINQQDDQRDIRILVDGHGGDAAPAMVLDALEIALSPSFAARFQGSLTLGVVGQEEVLRPLLQQRGIEDSVSLIPATDVVGMCDSPSHALRRKKDSSIHVGARMVRDGYWDALVSAGNTGALMAISKVLLKTLPGIDRPAIASMIPAVNNGRTLMLDAGANSECTSDHLVQFAIMGSCYMQATERLEHPRVGLLNIGSEDIKGTDVIKMTSVKLAETSLNYIGNVEGTDLFGNDVDVVVCDGFVGNVALKTMEGTARFLADSMRSELTSGVVAKAGALMARSALKRFKDKVNPGKYNGAPLLGLNGIVVKSHGGADAESFVSALTVACHEVSENLTDRITESIQEMVES</sequence>
<reference evidence="11 12" key="1">
    <citation type="journal article" date="2017" name="Arch. Microbiol.">
        <title>Mariprofundus micogutta sp. nov., a novel iron-oxidizing zetaproteobacterium isolated from a deep-sea hydrothermal field at the Bayonnaise knoll of the Izu-Ogasawara arc, and a description of Mariprofundales ord. nov. and Zetaproteobacteria classis nov.</title>
        <authorList>
            <person name="Makita H."/>
            <person name="Tanaka E."/>
            <person name="Mitsunobu S."/>
            <person name="Miyazaki M."/>
            <person name="Nunoura T."/>
            <person name="Uematsu K."/>
            <person name="Takaki Y."/>
            <person name="Nishi S."/>
            <person name="Shimamura S."/>
            <person name="Takai K."/>
        </authorList>
    </citation>
    <scope>NUCLEOTIDE SEQUENCE [LARGE SCALE GENOMIC DNA]</scope>
    <source>
        <strain evidence="11 12">ET2</strain>
    </source>
</reference>
<evidence type="ECO:0000256" key="2">
    <source>
        <dbReference type="ARBA" id="ARBA00022490"/>
    </source>
</evidence>
<dbReference type="InterPro" id="IPR012281">
    <property type="entry name" value="Phospholipid_synth_PlsX-like"/>
</dbReference>
<dbReference type="GO" id="GO:0006633">
    <property type="term" value="P:fatty acid biosynthetic process"/>
    <property type="evidence" value="ECO:0007669"/>
    <property type="project" value="UniProtKB-UniRule"/>
</dbReference>
<dbReference type="AlphaFoldDB" id="A0A1L8CJW1"/>
<evidence type="ECO:0000256" key="9">
    <source>
        <dbReference type="ARBA" id="ARBA00046608"/>
    </source>
</evidence>
<accession>A0A1L8CJW1</accession>
<dbReference type="InterPro" id="IPR003664">
    <property type="entry name" value="FA_synthesis"/>
</dbReference>
<dbReference type="Proteomes" id="UP000231632">
    <property type="component" value="Unassembled WGS sequence"/>
</dbReference>
<comment type="subunit">
    <text evidence="9 10">Homodimer. Probably interacts with PlsY.</text>
</comment>
<evidence type="ECO:0000313" key="12">
    <source>
        <dbReference type="Proteomes" id="UP000231632"/>
    </source>
</evidence>
<dbReference type="GO" id="GO:0008654">
    <property type="term" value="P:phospholipid biosynthetic process"/>
    <property type="evidence" value="ECO:0007669"/>
    <property type="project" value="UniProtKB-KW"/>
</dbReference>
<keyword evidence="5 10" id="KW-0443">Lipid metabolism</keyword>
<keyword evidence="2 10" id="KW-0963">Cytoplasm</keyword>
<gene>
    <name evidence="10" type="primary">plsX</name>
    <name evidence="11" type="ORF">MMIC_P0110</name>
</gene>
<evidence type="ECO:0000256" key="8">
    <source>
        <dbReference type="ARBA" id="ARBA00024069"/>
    </source>
</evidence>
<keyword evidence="6 10" id="KW-0594">Phospholipid biosynthesis</keyword>
<organism evidence="11 12">
    <name type="scientific">Mariprofundus micogutta</name>
    <dbReference type="NCBI Taxonomy" id="1921010"/>
    <lineage>
        <taxon>Bacteria</taxon>
        <taxon>Pseudomonadati</taxon>
        <taxon>Pseudomonadota</taxon>
        <taxon>Candidatius Mariprofundia</taxon>
        <taxon>Mariprofundales</taxon>
        <taxon>Mariprofundaceae</taxon>
        <taxon>Mariprofundus</taxon>
    </lineage>
</organism>
<dbReference type="EMBL" id="BDFD01000001">
    <property type="protein sequence ID" value="GAV19181.1"/>
    <property type="molecule type" value="Genomic_DNA"/>
</dbReference>
<evidence type="ECO:0000256" key="4">
    <source>
        <dbReference type="ARBA" id="ARBA00022679"/>
    </source>
</evidence>
<dbReference type="PANTHER" id="PTHR30100:SF1">
    <property type="entry name" value="PHOSPHATE ACYLTRANSFERASE"/>
    <property type="match status" value="1"/>
</dbReference>
<evidence type="ECO:0000256" key="3">
    <source>
        <dbReference type="ARBA" id="ARBA00022516"/>
    </source>
</evidence>
<keyword evidence="7 10" id="KW-1208">Phospholipid metabolism</keyword>
<evidence type="ECO:0000313" key="11">
    <source>
        <dbReference type="EMBL" id="GAV19181.1"/>
    </source>
</evidence>
<protein>
    <recommendedName>
        <fullName evidence="8 10">Phosphate acyltransferase</fullName>
        <ecNumber evidence="8 10">2.3.1.274</ecNumber>
    </recommendedName>
    <alternativeName>
        <fullName evidence="10">Acyl-ACP phosphotransacylase</fullName>
    </alternativeName>
    <alternativeName>
        <fullName evidence="10">Acyl-[acyl-carrier-protein]--phosphate acyltransferase</fullName>
    </alternativeName>
    <alternativeName>
        <fullName evidence="10">Phosphate-acyl-ACP acyltransferase</fullName>
    </alternativeName>
</protein>
<proteinExistence type="inferred from homology"/>
<comment type="subcellular location">
    <subcellularLocation>
        <location evidence="10">Cytoplasm</location>
    </subcellularLocation>
    <text evidence="10">Associated with the membrane possibly through PlsY.</text>
</comment>
<dbReference type="NCBIfam" id="TIGR00182">
    <property type="entry name" value="plsX"/>
    <property type="match status" value="1"/>
</dbReference>
<dbReference type="EC" id="2.3.1.274" evidence="8 10"/>
<dbReference type="PANTHER" id="PTHR30100">
    <property type="entry name" value="FATTY ACID/PHOSPHOLIPID SYNTHESIS PROTEIN PLSX"/>
    <property type="match status" value="1"/>
</dbReference>
<dbReference type="RefSeq" id="WP_227819276.1">
    <property type="nucleotide sequence ID" value="NZ_BDFD01000001.1"/>
</dbReference>
<evidence type="ECO:0000256" key="1">
    <source>
        <dbReference type="ARBA" id="ARBA00001232"/>
    </source>
</evidence>
<comment type="pathway">
    <text evidence="10">Lipid metabolism; phospholipid metabolism.</text>
</comment>